<dbReference type="AlphaFoldDB" id="A0A7S2MFS6"/>
<feature type="transmembrane region" description="Helical" evidence="7">
    <location>
        <begin position="98"/>
        <end position="115"/>
    </location>
</feature>
<evidence type="ECO:0000256" key="2">
    <source>
        <dbReference type="ARBA" id="ARBA00022448"/>
    </source>
</evidence>
<feature type="region of interest" description="Disordered" evidence="6">
    <location>
        <begin position="470"/>
        <end position="527"/>
    </location>
</feature>
<name>A0A7S2MFS6_9STRA</name>
<evidence type="ECO:0000256" key="6">
    <source>
        <dbReference type="SAM" id="MobiDB-lite"/>
    </source>
</evidence>
<gene>
    <name evidence="8" type="ORF">DSPE1174_LOCUS29846</name>
</gene>
<evidence type="ECO:0000313" key="8">
    <source>
        <dbReference type="EMBL" id="CAD9480827.1"/>
    </source>
</evidence>
<dbReference type="PANTHER" id="PTHR23504:SF15">
    <property type="entry name" value="MAJOR FACILITATOR SUPERFAMILY (MFS) PROFILE DOMAIN-CONTAINING PROTEIN"/>
    <property type="match status" value="1"/>
</dbReference>
<evidence type="ECO:0008006" key="9">
    <source>
        <dbReference type="Google" id="ProtNLM"/>
    </source>
</evidence>
<sequence length="527" mass="58228">MLGSIPTKLSRGCLPDLVRKRFPKGRSFLSPKSLLDLSSAENDEMDPTPHMSKVHGFSYFAVCFFYALGPSLLDIFLSPMTQEIVKNMLDGMGWTSDAHLAAYLYAITLSAYAFAKCGSAPFMGLISDQLGRQTTITFTLLVTAICLFTTGYCTSWISLLLCRFFTGLFANGGLLTAYAADIGHSMGDRSTLFSYFITAWAFARITAAWLFIKMGEKVRYCCLFATGCEILAATLTYLFFFKPPEKKMHGKSLMDKVMSPLAIIRDRPSLRAAFREMLRDRLVALLFITSLLSPRIDVSRFLWQTFRQGPSAVGYIKAIESVTVIIMPLTPLSYILTRRLGYANAAVACAGFSALCWVAMTQASGMRELYTMVFLRSAVHAVYEPSVKSIMMDSADRRHLKREHLGSFAGLQQSMKGAAQVLGSFWGSFLASYSSQWPVLWSAVISLANASIIYQFCVVCSIRVSSSETSLGGGDAQSASLKETCPGPNSEHSEQVMGRHRLKTSDSEGESCGYDYDAEEDEPKKDR</sequence>
<keyword evidence="2" id="KW-0813">Transport</keyword>
<evidence type="ECO:0000256" key="3">
    <source>
        <dbReference type="ARBA" id="ARBA00022692"/>
    </source>
</evidence>
<keyword evidence="4 7" id="KW-1133">Transmembrane helix</keyword>
<keyword evidence="3 7" id="KW-0812">Transmembrane</keyword>
<dbReference type="InterPro" id="IPR036259">
    <property type="entry name" value="MFS_trans_sf"/>
</dbReference>
<feature type="transmembrane region" description="Helical" evidence="7">
    <location>
        <begin position="57"/>
        <end position="77"/>
    </location>
</feature>
<organism evidence="8">
    <name type="scientific">Octactis speculum</name>
    <dbReference type="NCBI Taxonomy" id="3111310"/>
    <lineage>
        <taxon>Eukaryota</taxon>
        <taxon>Sar</taxon>
        <taxon>Stramenopiles</taxon>
        <taxon>Ochrophyta</taxon>
        <taxon>Dictyochophyceae</taxon>
        <taxon>Dictyochales</taxon>
        <taxon>Dictyochaceae</taxon>
        <taxon>Octactis</taxon>
    </lineage>
</organism>
<dbReference type="SUPFAM" id="SSF103473">
    <property type="entry name" value="MFS general substrate transporter"/>
    <property type="match status" value="1"/>
</dbReference>
<feature type="transmembrane region" description="Helical" evidence="7">
    <location>
        <begin position="342"/>
        <end position="360"/>
    </location>
</feature>
<dbReference type="EMBL" id="HBGS01057213">
    <property type="protein sequence ID" value="CAD9480827.1"/>
    <property type="molecule type" value="Transcribed_RNA"/>
</dbReference>
<feature type="transmembrane region" description="Helical" evidence="7">
    <location>
        <begin position="135"/>
        <end position="153"/>
    </location>
</feature>
<dbReference type="GO" id="GO:0022857">
    <property type="term" value="F:transmembrane transporter activity"/>
    <property type="evidence" value="ECO:0007669"/>
    <property type="project" value="InterPro"/>
</dbReference>
<feature type="transmembrane region" description="Helical" evidence="7">
    <location>
        <begin position="160"/>
        <end position="180"/>
    </location>
</feature>
<dbReference type="GO" id="GO:0016020">
    <property type="term" value="C:membrane"/>
    <property type="evidence" value="ECO:0007669"/>
    <property type="project" value="UniProtKB-SubCell"/>
</dbReference>
<evidence type="ECO:0000256" key="1">
    <source>
        <dbReference type="ARBA" id="ARBA00004141"/>
    </source>
</evidence>
<evidence type="ECO:0000256" key="5">
    <source>
        <dbReference type="ARBA" id="ARBA00023136"/>
    </source>
</evidence>
<dbReference type="InterPro" id="IPR011701">
    <property type="entry name" value="MFS"/>
</dbReference>
<protein>
    <recommendedName>
        <fullName evidence="9">Major facilitator superfamily (MFS) profile domain-containing protein</fullName>
    </recommendedName>
</protein>
<dbReference type="PANTHER" id="PTHR23504">
    <property type="entry name" value="MAJOR FACILITATOR SUPERFAMILY DOMAIN-CONTAINING PROTEIN 10"/>
    <property type="match status" value="1"/>
</dbReference>
<feature type="transmembrane region" description="Helical" evidence="7">
    <location>
        <begin position="192"/>
        <end position="211"/>
    </location>
</feature>
<reference evidence="8" key="1">
    <citation type="submission" date="2021-01" db="EMBL/GenBank/DDBJ databases">
        <authorList>
            <person name="Corre E."/>
            <person name="Pelletier E."/>
            <person name="Niang G."/>
            <person name="Scheremetjew M."/>
            <person name="Finn R."/>
            <person name="Kale V."/>
            <person name="Holt S."/>
            <person name="Cochrane G."/>
            <person name="Meng A."/>
            <person name="Brown T."/>
            <person name="Cohen L."/>
        </authorList>
    </citation>
    <scope>NUCLEOTIDE SEQUENCE</scope>
    <source>
        <strain evidence="8">CCMP1381</strain>
    </source>
</reference>
<evidence type="ECO:0000256" key="7">
    <source>
        <dbReference type="SAM" id="Phobius"/>
    </source>
</evidence>
<dbReference type="Pfam" id="PF07690">
    <property type="entry name" value="MFS_1"/>
    <property type="match status" value="1"/>
</dbReference>
<evidence type="ECO:0000256" key="4">
    <source>
        <dbReference type="ARBA" id="ARBA00022989"/>
    </source>
</evidence>
<dbReference type="Gene3D" id="1.20.1250.20">
    <property type="entry name" value="MFS general substrate transporter like domains"/>
    <property type="match status" value="1"/>
</dbReference>
<comment type="subcellular location">
    <subcellularLocation>
        <location evidence="1">Membrane</location>
        <topology evidence="1">Multi-pass membrane protein</topology>
    </subcellularLocation>
</comment>
<proteinExistence type="predicted"/>
<accession>A0A7S2MFS6</accession>
<feature type="transmembrane region" description="Helical" evidence="7">
    <location>
        <begin position="315"/>
        <end position="336"/>
    </location>
</feature>
<feature type="transmembrane region" description="Helical" evidence="7">
    <location>
        <begin position="218"/>
        <end position="240"/>
    </location>
</feature>
<keyword evidence="5 7" id="KW-0472">Membrane</keyword>